<dbReference type="OrthoDB" id="9972728at2759"/>
<comment type="caution">
    <text evidence="5">The sequence shown here is derived from an EMBL/GenBank/DDBJ whole genome shotgun (WGS) entry which is preliminary data.</text>
</comment>
<organism evidence="5 6">
    <name type="scientific">Bondarzewia mesenterica</name>
    <dbReference type="NCBI Taxonomy" id="1095465"/>
    <lineage>
        <taxon>Eukaryota</taxon>
        <taxon>Fungi</taxon>
        <taxon>Dikarya</taxon>
        <taxon>Basidiomycota</taxon>
        <taxon>Agaricomycotina</taxon>
        <taxon>Agaricomycetes</taxon>
        <taxon>Russulales</taxon>
        <taxon>Bondarzewiaceae</taxon>
        <taxon>Bondarzewia</taxon>
    </lineage>
</organism>
<keyword evidence="6" id="KW-1185">Reference proteome</keyword>
<accession>A0A4S4LSV2</accession>
<dbReference type="PANTHER" id="PTHR11205">
    <property type="entry name" value="RIBOSOMAL PROTEIN S7"/>
    <property type="match status" value="1"/>
</dbReference>
<evidence type="ECO:0000259" key="4">
    <source>
        <dbReference type="Pfam" id="PF00177"/>
    </source>
</evidence>
<name>A0A4S4LSV2_9AGAM</name>
<dbReference type="GO" id="GO:0006412">
    <property type="term" value="P:translation"/>
    <property type="evidence" value="ECO:0007669"/>
    <property type="project" value="InterPro"/>
</dbReference>
<dbReference type="Proteomes" id="UP000310158">
    <property type="component" value="Unassembled WGS sequence"/>
</dbReference>
<gene>
    <name evidence="5" type="ORF">EW146_g4973</name>
</gene>
<protein>
    <recommendedName>
        <fullName evidence="4">Small ribosomal subunit protein uS7 domain-containing protein</fullName>
    </recommendedName>
</protein>
<keyword evidence="3" id="KW-0687">Ribonucleoprotein</keyword>
<comment type="similarity">
    <text evidence="1">Belongs to the universal ribosomal protein uS7 family.</text>
</comment>
<proteinExistence type="inferred from homology"/>
<evidence type="ECO:0000256" key="1">
    <source>
        <dbReference type="ARBA" id="ARBA00007151"/>
    </source>
</evidence>
<dbReference type="GO" id="GO:0005840">
    <property type="term" value="C:ribosome"/>
    <property type="evidence" value="ECO:0007669"/>
    <property type="project" value="UniProtKB-KW"/>
</dbReference>
<dbReference type="Gene3D" id="1.10.455.10">
    <property type="entry name" value="Ribosomal protein S7 domain"/>
    <property type="match status" value="1"/>
</dbReference>
<dbReference type="InterPro" id="IPR047988">
    <property type="entry name" value="Ribosomal_uS7m_fungi"/>
</dbReference>
<reference evidence="5 6" key="1">
    <citation type="submission" date="2019-02" db="EMBL/GenBank/DDBJ databases">
        <title>Genome sequencing of the rare red list fungi Bondarzewia mesenterica.</title>
        <authorList>
            <person name="Buettner E."/>
            <person name="Kellner H."/>
        </authorList>
    </citation>
    <scope>NUCLEOTIDE SEQUENCE [LARGE SCALE GENOMIC DNA]</scope>
    <source>
        <strain evidence="5 6">DSM 108281</strain>
    </source>
</reference>
<evidence type="ECO:0000313" key="5">
    <source>
        <dbReference type="EMBL" id="THH15514.1"/>
    </source>
</evidence>
<keyword evidence="2" id="KW-0689">Ribosomal protein</keyword>
<evidence type="ECO:0000256" key="3">
    <source>
        <dbReference type="ARBA" id="ARBA00023274"/>
    </source>
</evidence>
<dbReference type="InterPro" id="IPR000235">
    <property type="entry name" value="Ribosomal_uS7"/>
</dbReference>
<sequence length="207" mass="23027">MLSPLRQAACRSLPRVSFARTISVLSDTTLGDGLRHLDIPESPIKILPIAEATLPTPPPSTLLRPGQPPILDIPPAEDPLLSYLTNSIMKHGNRKRAARIVSRTLLWIHTFTRAPPLPILRKAIIDASPFVRAMTHRHGAKNVSMPIALSEKQRTRFAVQWVLKESRNKSGQTLEERLAREIIAVIQGSTKVLENKARVHDFATANR</sequence>
<feature type="domain" description="Small ribosomal subunit protein uS7" evidence="4">
    <location>
        <begin position="70"/>
        <end position="207"/>
    </location>
</feature>
<evidence type="ECO:0000256" key="2">
    <source>
        <dbReference type="ARBA" id="ARBA00022980"/>
    </source>
</evidence>
<dbReference type="EMBL" id="SGPL01000206">
    <property type="protein sequence ID" value="THH15514.1"/>
    <property type="molecule type" value="Genomic_DNA"/>
</dbReference>
<dbReference type="SUPFAM" id="SSF47973">
    <property type="entry name" value="Ribosomal protein S7"/>
    <property type="match status" value="1"/>
</dbReference>
<evidence type="ECO:0000313" key="6">
    <source>
        <dbReference type="Proteomes" id="UP000310158"/>
    </source>
</evidence>
<dbReference type="InterPro" id="IPR036823">
    <property type="entry name" value="Ribosomal_uS7_dom_sf"/>
</dbReference>
<dbReference type="CDD" id="cd14868">
    <property type="entry name" value="uS7_Mitochondria_Fungi"/>
    <property type="match status" value="1"/>
</dbReference>
<dbReference type="Pfam" id="PF00177">
    <property type="entry name" value="Ribosomal_S7"/>
    <property type="match status" value="1"/>
</dbReference>
<dbReference type="InterPro" id="IPR023798">
    <property type="entry name" value="Ribosomal_uS7_dom"/>
</dbReference>
<dbReference type="AlphaFoldDB" id="A0A4S4LSV2"/>
<dbReference type="GO" id="GO:1990904">
    <property type="term" value="C:ribonucleoprotein complex"/>
    <property type="evidence" value="ECO:0007669"/>
    <property type="project" value="UniProtKB-KW"/>
</dbReference>